<dbReference type="PROSITE" id="PS50943">
    <property type="entry name" value="HTH_CROC1"/>
    <property type="match status" value="1"/>
</dbReference>
<evidence type="ECO:0000313" key="4">
    <source>
        <dbReference type="Proteomes" id="UP000322362"/>
    </source>
</evidence>
<evidence type="ECO:0000259" key="2">
    <source>
        <dbReference type="PROSITE" id="PS50943"/>
    </source>
</evidence>
<dbReference type="Gene3D" id="1.10.260.40">
    <property type="entry name" value="lambda repressor-like DNA-binding domains"/>
    <property type="match status" value="1"/>
</dbReference>
<dbReference type="PANTHER" id="PTHR46558">
    <property type="entry name" value="TRACRIPTIONAL REGULATORY PROTEIN-RELATED-RELATED"/>
    <property type="match status" value="1"/>
</dbReference>
<dbReference type="SMART" id="SM00530">
    <property type="entry name" value="HTH_XRE"/>
    <property type="match status" value="1"/>
</dbReference>
<sequence length="83" mass="9711">MLYLVENIKCLRAKIRRSQRQLANDLGITRTRYSKYEYGMAEPPIEILVKIAKYYGVSVDELISVDLRHIILQEGSNLLEREL</sequence>
<reference evidence="3 4" key="1">
    <citation type="submission" date="2019-08" db="EMBL/GenBank/DDBJ databases">
        <title>Phlebobacter frassis gen. nov. sp. nov., a new member of family Sphingobacteriaceae isolated from sand fly rearing media.</title>
        <authorList>
            <person name="Kakumanu M.L."/>
            <person name="Marayati B.F."/>
            <person name="Wada-Katsumata A."/>
            <person name="Wasserberg G."/>
            <person name="Schal C."/>
            <person name="Apperson C.S."/>
            <person name="Ponnusamy L."/>
        </authorList>
    </citation>
    <scope>NUCLEOTIDE SEQUENCE [LARGE SCALE GENOMIC DNA]</scope>
    <source>
        <strain evidence="3 4">SSI9</strain>
    </source>
</reference>
<dbReference type="AlphaFoldDB" id="A0A5D4H8I3"/>
<accession>A0A5D4H8I3</accession>
<evidence type="ECO:0000256" key="1">
    <source>
        <dbReference type="ARBA" id="ARBA00023125"/>
    </source>
</evidence>
<gene>
    <name evidence="3" type="ORF">FXV77_05450</name>
</gene>
<feature type="domain" description="HTH cro/C1-type" evidence="2">
    <location>
        <begin position="8"/>
        <end position="62"/>
    </location>
</feature>
<keyword evidence="1" id="KW-0238">DNA-binding</keyword>
<dbReference type="PANTHER" id="PTHR46558:SF11">
    <property type="entry name" value="HTH-TYPE TRANSCRIPTIONAL REGULATOR XRE"/>
    <property type="match status" value="1"/>
</dbReference>
<proteinExistence type="predicted"/>
<keyword evidence="4" id="KW-1185">Reference proteome</keyword>
<organism evidence="3 4">
    <name type="scientific">Sphingobacterium phlebotomi</name>
    <dbReference type="NCBI Taxonomy" id="2605433"/>
    <lineage>
        <taxon>Bacteria</taxon>
        <taxon>Pseudomonadati</taxon>
        <taxon>Bacteroidota</taxon>
        <taxon>Sphingobacteriia</taxon>
        <taxon>Sphingobacteriales</taxon>
        <taxon>Sphingobacteriaceae</taxon>
        <taxon>Sphingobacterium</taxon>
    </lineage>
</organism>
<dbReference type="GO" id="GO:0003677">
    <property type="term" value="F:DNA binding"/>
    <property type="evidence" value="ECO:0007669"/>
    <property type="project" value="UniProtKB-KW"/>
</dbReference>
<dbReference type="Proteomes" id="UP000322362">
    <property type="component" value="Unassembled WGS sequence"/>
</dbReference>
<dbReference type="InterPro" id="IPR010982">
    <property type="entry name" value="Lambda_DNA-bd_dom_sf"/>
</dbReference>
<dbReference type="Pfam" id="PF01381">
    <property type="entry name" value="HTH_3"/>
    <property type="match status" value="1"/>
</dbReference>
<name>A0A5D4H8I3_9SPHI</name>
<protein>
    <submittedName>
        <fullName evidence="3">Helix-turn-helix transcriptional regulator</fullName>
    </submittedName>
</protein>
<dbReference type="CDD" id="cd00093">
    <property type="entry name" value="HTH_XRE"/>
    <property type="match status" value="1"/>
</dbReference>
<dbReference type="EMBL" id="VTAV01000002">
    <property type="protein sequence ID" value="TYR37451.1"/>
    <property type="molecule type" value="Genomic_DNA"/>
</dbReference>
<comment type="caution">
    <text evidence="3">The sequence shown here is derived from an EMBL/GenBank/DDBJ whole genome shotgun (WGS) entry which is preliminary data.</text>
</comment>
<dbReference type="InterPro" id="IPR001387">
    <property type="entry name" value="Cro/C1-type_HTH"/>
</dbReference>
<evidence type="ECO:0000313" key="3">
    <source>
        <dbReference type="EMBL" id="TYR37451.1"/>
    </source>
</evidence>
<dbReference type="SUPFAM" id="SSF47413">
    <property type="entry name" value="lambda repressor-like DNA-binding domains"/>
    <property type="match status" value="1"/>
</dbReference>